<evidence type="ECO:0000313" key="1">
    <source>
        <dbReference type="EMBL" id="CAI9111030.1"/>
    </source>
</evidence>
<dbReference type="EMBL" id="OX459123">
    <property type="protein sequence ID" value="CAI9111030.1"/>
    <property type="molecule type" value="Genomic_DNA"/>
</dbReference>
<dbReference type="GO" id="GO:0048364">
    <property type="term" value="P:root development"/>
    <property type="evidence" value="ECO:0007669"/>
    <property type="project" value="InterPro"/>
</dbReference>
<dbReference type="PANTHER" id="PTHR33070">
    <property type="entry name" value="OS06G0725500 PROTEIN"/>
    <property type="match status" value="1"/>
</dbReference>
<evidence type="ECO:0000313" key="2">
    <source>
        <dbReference type="Proteomes" id="UP001161247"/>
    </source>
</evidence>
<dbReference type="Proteomes" id="UP001161247">
    <property type="component" value="Chromosome 6"/>
</dbReference>
<keyword evidence="2" id="KW-1185">Reference proteome</keyword>
<dbReference type="PANTHER" id="PTHR33070:SF109">
    <property type="entry name" value="DOMAIN PROTEIN, PUTATIVE (DUF241)-RELATED"/>
    <property type="match status" value="1"/>
</dbReference>
<gene>
    <name evidence="1" type="ORF">OLC1_LOCUS18545</name>
</gene>
<accession>A0AAV1DSY2</accession>
<sequence length="407" mass="45715">MASKSNHIRSNSFPSRSHPATLRVEQVLNKIKTSELSSVTSESICYGLCRLAELYQCMDDLLNLSSTIQSLSQQNSQKFDNEFLDGSMKILDICGITRDIVSQFKENVRDLQSSLRRRKGDSSIESSLDNYTCFRKKMKKDAKRSIAALKQLDQANIEDEHISSVIGVLREVNSTTVAIFQSILIFLSAQSKSSKWRLVSRLVHKESEERSQNELEEVDSALKSLCGNDQSQIQFVQNRLESVEARIDGIESGLESLFRKKMKKDAKRSIAALRQLDQVIIDEEQNSSVIRVLREVNSTTVSILESVLIFLAASKPKSSKWAALVSRLVNNSKVGCEDQESQNELESADSALQSLCTNDQSETEKIQFIQNRLESLDASIDGIENGLVGLYRLLIRSRTSLLNIFSC</sequence>
<organism evidence="1 2">
    <name type="scientific">Oldenlandia corymbosa var. corymbosa</name>
    <dbReference type="NCBI Taxonomy" id="529605"/>
    <lineage>
        <taxon>Eukaryota</taxon>
        <taxon>Viridiplantae</taxon>
        <taxon>Streptophyta</taxon>
        <taxon>Embryophyta</taxon>
        <taxon>Tracheophyta</taxon>
        <taxon>Spermatophyta</taxon>
        <taxon>Magnoliopsida</taxon>
        <taxon>eudicotyledons</taxon>
        <taxon>Gunneridae</taxon>
        <taxon>Pentapetalae</taxon>
        <taxon>asterids</taxon>
        <taxon>lamiids</taxon>
        <taxon>Gentianales</taxon>
        <taxon>Rubiaceae</taxon>
        <taxon>Rubioideae</taxon>
        <taxon>Spermacoceae</taxon>
        <taxon>Hedyotis-Oldenlandia complex</taxon>
        <taxon>Oldenlandia</taxon>
    </lineage>
</organism>
<proteinExistence type="predicted"/>
<name>A0AAV1DSY2_OLDCO</name>
<dbReference type="InterPro" id="IPR004320">
    <property type="entry name" value="BPS1_pln"/>
</dbReference>
<protein>
    <submittedName>
        <fullName evidence="1">OLC1v1011163C1</fullName>
    </submittedName>
</protein>
<dbReference type="Pfam" id="PF03087">
    <property type="entry name" value="BPS1"/>
    <property type="match status" value="1"/>
</dbReference>
<dbReference type="AlphaFoldDB" id="A0AAV1DSY2"/>
<reference evidence="1" key="1">
    <citation type="submission" date="2023-03" db="EMBL/GenBank/DDBJ databases">
        <authorList>
            <person name="Julca I."/>
        </authorList>
    </citation>
    <scope>NUCLEOTIDE SEQUENCE</scope>
</reference>
<dbReference type="GO" id="GO:0048367">
    <property type="term" value="P:shoot system development"/>
    <property type="evidence" value="ECO:0007669"/>
    <property type="project" value="InterPro"/>
</dbReference>